<reference evidence="2 3" key="2">
    <citation type="submission" date="2007-04" db="EMBL/GenBank/DDBJ databases">
        <title>Draft genome sequence of Eubacterium ventriosum (ATCC 27560).</title>
        <authorList>
            <person name="Sudarsanam P."/>
            <person name="Ley R."/>
            <person name="Guruge J."/>
            <person name="Turnbaugh P.J."/>
            <person name="Mahowald M."/>
            <person name="Liep D."/>
            <person name="Gordon J."/>
        </authorList>
    </citation>
    <scope>NUCLEOTIDE SEQUENCE [LARGE SCALE GENOMIC DNA]</scope>
    <source>
        <strain evidence="2 3">ATCC 27560</strain>
    </source>
</reference>
<organism evidence="2 3">
    <name type="scientific">Eubacterium ventriosum ATCC 27560</name>
    <dbReference type="NCBI Taxonomy" id="411463"/>
    <lineage>
        <taxon>Bacteria</taxon>
        <taxon>Bacillati</taxon>
        <taxon>Bacillota</taxon>
        <taxon>Clostridia</taxon>
        <taxon>Eubacteriales</taxon>
        <taxon>Eubacteriaceae</taxon>
        <taxon>Eubacterium</taxon>
    </lineage>
</organism>
<dbReference type="Proteomes" id="UP000006000">
    <property type="component" value="Unassembled WGS sequence"/>
</dbReference>
<accession>A5Z610</accession>
<sequence length="128" mass="14758">MKKRILLCTALLAMSCIIFSCKKEKGVNDSATESKVIAITETKEVDTTVAKKNVETKNQIYTDEQISEAEKVASDYYKNFAHKVKDLKFKKIKGKKVMFQIYDETNEATRFIYLKLQNGKWKVVNEGY</sequence>
<dbReference type="RefSeq" id="WP_005359863.1">
    <property type="nucleotide sequence ID" value="NZ_DS264269.1"/>
</dbReference>
<name>A5Z610_9FIRM</name>
<gene>
    <name evidence="2" type="ORF">EUBVEN_01142</name>
</gene>
<dbReference type="EMBL" id="AAVL02000032">
    <property type="protein sequence ID" value="EDM51577.1"/>
    <property type="molecule type" value="Genomic_DNA"/>
</dbReference>
<protein>
    <recommendedName>
        <fullName evidence="4">DUF4878 domain-containing protein</fullName>
    </recommendedName>
</protein>
<keyword evidence="1" id="KW-0732">Signal</keyword>
<evidence type="ECO:0000256" key="1">
    <source>
        <dbReference type="SAM" id="SignalP"/>
    </source>
</evidence>
<feature type="chain" id="PRO_5039732425" description="DUF4878 domain-containing protein" evidence="1">
    <location>
        <begin position="21"/>
        <end position="128"/>
    </location>
</feature>
<proteinExistence type="predicted"/>
<dbReference type="AlphaFoldDB" id="A5Z610"/>
<evidence type="ECO:0008006" key="4">
    <source>
        <dbReference type="Google" id="ProtNLM"/>
    </source>
</evidence>
<reference evidence="2 3" key="1">
    <citation type="submission" date="2007-03" db="EMBL/GenBank/DDBJ databases">
        <authorList>
            <person name="Fulton L."/>
            <person name="Clifton S."/>
            <person name="Fulton B."/>
            <person name="Xu J."/>
            <person name="Minx P."/>
            <person name="Pepin K.H."/>
            <person name="Johnson M."/>
            <person name="Thiruvilangam P."/>
            <person name="Bhonagiri V."/>
            <person name="Nash W.E."/>
            <person name="Mardis E.R."/>
            <person name="Wilson R.K."/>
        </authorList>
    </citation>
    <scope>NUCLEOTIDE SEQUENCE [LARGE SCALE GENOMIC DNA]</scope>
    <source>
        <strain evidence="2 3">ATCC 27560</strain>
    </source>
</reference>
<dbReference type="PROSITE" id="PS51257">
    <property type="entry name" value="PROKAR_LIPOPROTEIN"/>
    <property type="match status" value="1"/>
</dbReference>
<comment type="caution">
    <text evidence="2">The sequence shown here is derived from an EMBL/GenBank/DDBJ whole genome shotgun (WGS) entry which is preliminary data.</text>
</comment>
<evidence type="ECO:0000313" key="3">
    <source>
        <dbReference type="Proteomes" id="UP000006000"/>
    </source>
</evidence>
<feature type="signal peptide" evidence="1">
    <location>
        <begin position="1"/>
        <end position="20"/>
    </location>
</feature>
<evidence type="ECO:0000313" key="2">
    <source>
        <dbReference type="EMBL" id="EDM51577.1"/>
    </source>
</evidence>
<dbReference type="HOGENOM" id="CLU_1956313_0_0_9"/>